<dbReference type="PROSITE" id="PS50090">
    <property type="entry name" value="MYB_LIKE"/>
    <property type="match status" value="1"/>
</dbReference>
<dbReference type="Pfam" id="PF00046">
    <property type="entry name" value="Homeodomain"/>
    <property type="match status" value="1"/>
</dbReference>
<protein>
    <submittedName>
        <fullName evidence="9">Uncharacterized protein</fullName>
    </submittedName>
</protein>
<feature type="domain" description="HTH CENPB-type" evidence="7">
    <location>
        <begin position="544"/>
        <end position="618"/>
    </location>
</feature>
<dbReference type="CDD" id="cd00167">
    <property type="entry name" value="SANT"/>
    <property type="match status" value="1"/>
</dbReference>
<sequence>MEPEPYFMSLDDINQSFSGGFDDFFDDDLYNAPLSPLDNPFIVPNETPEAQLQAQRLDITLPDLALLDFELPKLDAGSPYPAILDLRDDVQDATNNGTADAGTDRDFDAWLDLQVLNSIQPTEFDTLIASIDEHLRPAVTLETNACDIDALGSPCPALSIEPQAFSIPANSDNQKTERDELLTENQNDAREGDGARQAAQHVRSPLPTSPVRRESPSQKGSPCHPDRRSAELAGVQITTETTYDTPHTPLLENTSKRRRKWTTGEDDLLIQLVEENIEWHHIVKEFPGRSLLDCQLRCQNLLEKQTRWDEGMVNKFAKLYARYKDQMWQIIASELKIPWRSAESMHWMLGEVELTARANAPAAHDERTAGLETGKRRRNSPGSACRDHEIKFGRTIISPAIQELLEDQFNIKPYAGQHTLDKLSASTGLSVKQIRTWYANARSRKTSTFGEFDESLRTRLGNDSPARRSSSLARSDTSMRSLGSAMSCASVRSIDPRGPRRGRKGWTATSYDPPVLLPPTADPPHSPQTKTSTEASNIDEAQSRWHKEPVRKFPDIERALANWARNHQRQGLPLSDAIIKDKARFFAQTVGNSDSYLKANSTSWLEMFKQKNHLMGARSRKGSMVGESERTLSNVETPGVTPSNDQDGTMHDNVESRVQNGRRAVHACKQAASIFCTWPSCKERFTTRSAWARHEEATHYCPYHWVCCPDISSSQQETLPTCFICEQQDISYDHITAHDEFKKCRDKDEESRTFFRQDHLQQHIKGTHKRMNKEWKPSYRTTINHLVRVWQRDNPSLSAMALHCGFCDAVFETWTERQDHVFAHFQEDSSGRRADKSDWNEPPLAAL</sequence>
<dbReference type="Gene3D" id="1.10.10.60">
    <property type="entry name" value="Homeodomain-like"/>
    <property type="match status" value="3"/>
</dbReference>
<accession>A0A8K0VWK5</accession>
<dbReference type="SMART" id="SM00674">
    <property type="entry name" value="CENPB"/>
    <property type="match status" value="1"/>
</dbReference>
<dbReference type="GO" id="GO:0003677">
    <property type="term" value="F:DNA binding"/>
    <property type="evidence" value="ECO:0007669"/>
    <property type="project" value="UniProtKB-UniRule"/>
</dbReference>
<dbReference type="InterPro" id="IPR006600">
    <property type="entry name" value="HTH_CenpB_DNA-bd_dom"/>
</dbReference>
<dbReference type="EMBL" id="JAGMVJ010000014">
    <property type="protein sequence ID" value="KAH7082106.1"/>
    <property type="molecule type" value="Genomic_DNA"/>
</dbReference>
<feature type="region of interest" description="Disordered" evidence="4">
    <location>
        <begin position="616"/>
        <end position="651"/>
    </location>
</feature>
<evidence type="ECO:0000313" key="10">
    <source>
        <dbReference type="Proteomes" id="UP000813461"/>
    </source>
</evidence>
<evidence type="ECO:0000259" key="5">
    <source>
        <dbReference type="PROSITE" id="PS50071"/>
    </source>
</evidence>
<evidence type="ECO:0000256" key="1">
    <source>
        <dbReference type="ARBA" id="ARBA00023125"/>
    </source>
</evidence>
<feature type="region of interest" description="Disordered" evidence="4">
    <location>
        <begin position="360"/>
        <end position="386"/>
    </location>
</feature>
<dbReference type="AlphaFoldDB" id="A0A8K0VWK5"/>
<comment type="subcellular location">
    <subcellularLocation>
        <location evidence="2 3">Nucleus</location>
    </subcellularLocation>
</comment>
<dbReference type="CDD" id="cd00086">
    <property type="entry name" value="homeodomain"/>
    <property type="match status" value="1"/>
</dbReference>
<evidence type="ECO:0000256" key="3">
    <source>
        <dbReference type="RuleBase" id="RU000682"/>
    </source>
</evidence>
<proteinExistence type="predicted"/>
<dbReference type="SMART" id="SM00355">
    <property type="entry name" value="ZnF_C2H2"/>
    <property type="match status" value="3"/>
</dbReference>
<evidence type="ECO:0000313" key="9">
    <source>
        <dbReference type="EMBL" id="KAH7082106.1"/>
    </source>
</evidence>
<dbReference type="Proteomes" id="UP000813461">
    <property type="component" value="Unassembled WGS sequence"/>
</dbReference>
<comment type="caution">
    <text evidence="9">The sequence shown here is derived from an EMBL/GenBank/DDBJ whole genome shotgun (WGS) entry which is preliminary data.</text>
</comment>
<dbReference type="PROSITE" id="PS50071">
    <property type="entry name" value="HOMEOBOX_2"/>
    <property type="match status" value="1"/>
</dbReference>
<dbReference type="InterPro" id="IPR017930">
    <property type="entry name" value="Myb_dom"/>
</dbReference>
<evidence type="ECO:0000256" key="2">
    <source>
        <dbReference type="PROSITE-ProRule" id="PRU00108"/>
    </source>
</evidence>
<dbReference type="InterPro" id="IPR009057">
    <property type="entry name" value="Homeodomain-like_sf"/>
</dbReference>
<name>A0A8K0VWK5_9PLEO</name>
<evidence type="ECO:0000259" key="7">
    <source>
        <dbReference type="PROSITE" id="PS51253"/>
    </source>
</evidence>
<reference evidence="9" key="1">
    <citation type="journal article" date="2021" name="Nat. Commun.">
        <title>Genetic determinants of endophytism in the Arabidopsis root mycobiome.</title>
        <authorList>
            <person name="Mesny F."/>
            <person name="Miyauchi S."/>
            <person name="Thiergart T."/>
            <person name="Pickel B."/>
            <person name="Atanasova L."/>
            <person name="Karlsson M."/>
            <person name="Huettel B."/>
            <person name="Barry K.W."/>
            <person name="Haridas S."/>
            <person name="Chen C."/>
            <person name="Bauer D."/>
            <person name="Andreopoulos W."/>
            <person name="Pangilinan J."/>
            <person name="LaButti K."/>
            <person name="Riley R."/>
            <person name="Lipzen A."/>
            <person name="Clum A."/>
            <person name="Drula E."/>
            <person name="Henrissat B."/>
            <person name="Kohler A."/>
            <person name="Grigoriev I.V."/>
            <person name="Martin F.M."/>
            <person name="Hacquard S."/>
        </authorList>
    </citation>
    <scope>NUCLEOTIDE SEQUENCE</scope>
    <source>
        <strain evidence="9">MPI-SDFR-AT-0120</strain>
    </source>
</reference>
<dbReference type="Pfam" id="PF03221">
    <property type="entry name" value="HTH_Tnp_Tc5"/>
    <property type="match status" value="1"/>
</dbReference>
<feature type="domain" description="HTH myb-type" evidence="8">
    <location>
        <begin position="253"/>
        <end position="306"/>
    </location>
</feature>
<feature type="compositionally biased region" description="Pro residues" evidence="4">
    <location>
        <begin position="515"/>
        <end position="526"/>
    </location>
</feature>
<feature type="domain" description="Myb-like" evidence="6">
    <location>
        <begin position="253"/>
        <end position="302"/>
    </location>
</feature>
<feature type="compositionally biased region" description="Low complexity" evidence="4">
    <location>
        <begin position="467"/>
        <end position="481"/>
    </location>
</feature>
<feature type="compositionally biased region" description="Polar residues" evidence="4">
    <location>
        <begin position="527"/>
        <end position="540"/>
    </location>
</feature>
<dbReference type="InterPro" id="IPR001005">
    <property type="entry name" value="SANT/Myb"/>
</dbReference>
<feature type="compositionally biased region" description="Low complexity" evidence="4">
    <location>
        <begin position="238"/>
        <end position="248"/>
    </location>
</feature>
<keyword evidence="2 3" id="KW-0539">Nucleus</keyword>
<evidence type="ECO:0000259" key="8">
    <source>
        <dbReference type="PROSITE" id="PS51294"/>
    </source>
</evidence>
<keyword evidence="1 2" id="KW-0238">DNA-binding</keyword>
<dbReference type="InterPro" id="IPR001356">
    <property type="entry name" value="HD"/>
</dbReference>
<keyword evidence="2 3" id="KW-0371">Homeobox</keyword>
<feature type="compositionally biased region" description="Polar residues" evidence="4">
    <location>
        <begin position="631"/>
        <end position="647"/>
    </location>
</feature>
<feature type="DNA-binding region" description="Homeobox" evidence="2">
    <location>
        <begin position="390"/>
        <end position="449"/>
    </location>
</feature>
<evidence type="ECO:0000256" key="4">
    <source>
        <dbReference type="SAM" id="MobiDB-lite"/>
    </source>
</evidence>
<dbReference type="GO" id="GO:0005634">
    <property type="term" value="C:nucleus"/>
    <property type="evidence" value="ECO:0007669"/>
    <property type="project" value="UniProtKB-SubCell"/>
</dbReference>
<dbReference type="PROSITE" id="PS51253">
    <property type="entry name" value="HTH_CENPB"/>
    <property type="match status" value="1"/>
</dbReference>
<dbReference type="SUPFAM" id="SSF46689">
    <property type="entry name" value="Homeodomain-like"/>
    <property type="match status" value="3"/>
</dbReference>
<feature type="region of interest" description="Disordered" evidence="4">
    <location>
        <begin position="458"/>
        <end position="548"/>
    </location>
</feature>
<gene>
    <name evidence="9" type="ORF">FB567DRAFT_630541</name>
</gene>
<organism evidence="9 10">
    <name type="scientific">Paraphoma chrysanthemicola</name>
    <dbReference type="NCBI Taxonomy" id="798071"/>
    <lineage>
        <taxon>Eukaryota</taxon>
        <taxon>Fungi</taxon>
        <taxon>Dikarya</taxon>
        <taxon>Ascomycota</taxon>
        <taxon>Pezizomycotina</taxon>
        <taxon>Dothideomycetes</taxon>
        <taxon>Pleosporomycetidae</taxon>
        <taxon>Pleosporales</taxon>
        <taxon>Pleosporineae</taxon>
        <taxon>Phaeosphaeriaceae</taxon>
        <taxon>Paraphoma</taxon>
    </lineage>
</organism>
<dbReference type="Pfam" id="PF00249">
    <property type="entry name" value="Myb_DNA-binding"/>
    <property type="match status" value="1"/>
</dbReference>
<dbReference type="SMART" id="SM00389">
    <property type="entry name" value="HOX"/>
    <property type="match status" value="1"/>
</dbReference>
<keyword evidence="10" id="KW-1185">Reference proteome</keyword>
<feature type="region of interest" description="Disordered" evidence="4">
    <location>
        <begin position="187"/>
        <end position="256"/>
    </location>
</feature>
<dbReference type="PROSITE" id="PS00028">
    <property type="entry name" value="ZINC_FINGER_C2H2_1"/>
    <property type="match status" value="2"/>
</dbReference>
<dbReference type="SMART" id="SM00717">
    <property type="entry name" value="SANT"/>
    <property type="match status" value="1"/>
</dbReference>
<dbReference type="OrthoDB" id="5399138at2759"/>
<dbReference type="InterPro" id="IPR013087">
    <property type="entry name" value="Znf_C2H2_type"/>
</dbReference>
<dbReference type="PROSITE" id="PS51294">
    <property type="entry name" value="HTH_MYB"/>
    <property type="match status" value="1"/>
</dbReference>
<feature type="domain" description="Homeobox" evidence="5">
    <location>
        <begin position="388"/>
        <end position="448"/>
    </location>
</feature>
<evidence type="ECO:0000259" key="6">
    <source>
        <dbReference type="PROSITE" id="PS50090"/>
    </source>
</evidence>